<dbReference type="PANTHER" id="PTHR45947:SF3">
    <property type="entry name" value="SULFOQUINOVOSYL TRANSFERASE SQD2"/>
    <property type="match status" value="1"/>
</dbReference>
<keyword evidence="1" id="KW-0328">Glycosyltransferase</keyword>
<dbReference type="Pfam" id="PF13692">
    <property type="entry name" value="Glyco_trans_1_4"/>
    <property type="match status" value="1"/>
</dbReference>
<evidence type="ECO:0000313" key="5">
    <source>
        <dbReference type="Proteomes" id="UP000275401"/>
    </source>
</evidence>
<evidence type="ECO:0000256" key="2">
    <source>
        <dbReference type="ARBA" id="ARBA00022679"/>
    </source>
</evidence>
<dbReference type="GO" id="GO:0016757">
    <property type="term" value="F:glycosyltransferase activity"/>
    <property type="evidence" value="ECO:0007669"/>
    <property type="project" value="UniProtKB-KW"/>
</dbReference>
<accession>A0A3M8SP34</accession>
<comment type="caution">
    <text evidence="4">The sequence shown here is derived from an EMBL/GenBank/DDBJ whole genome shotgun (WGS) entry which is preliminary data.</text>
</comment>
<keyword evidence="2 4" id="KW-0808">Transferase</keyword>
<dbReference type="Pfam" id="PF13439">
    <property type="entry name" value="Glyco_transf_4"/>
    <property type="match status" value="1"/>
</dbReference>
<evidence type="ECO:0000313" key="4">
    <source>
        <dbReference type="EMBL" id="RNF83019.1"/>
    </source>
</evidence>
<keyword evidence="5" id="KW-1185">Reference proteome</keyword>
<gene>
    <name evidence="4" type="ORF">EEJ42_44890</name>
</gene>
<dbReference type="Gene3D" id="3.40.50.2000">
    <property type="entry name" value="Glycogen Phosphorylase B"/>
    <property type="match status" value="2"/>
</dbReference>
<evidence type="ECO:0000256" key="1">
    <source>
        <dbReference type="ARBA" id="ARBA00022676"/>
    </source>
</evidence>
<dbReference type="RefSeq" id="WP_123107896.1">
    <property type="nucleotide sequence ID" value="NZ_RIBZ01000850.1"/>
</dbReference>
<dbReference type="CDD" id="cd03801">
    <property type="entry name" value="GT4_PimA-like"/>
    <property type="match status" value="1"/>
</dbReference>
<dbReference type="AlphaFoldDB" id="A0A3M8SP34"/>
<dbReference type="EMBL" id="RIBZ01000850">
    <property type="protein sequence ID" value="RNF83019.1"/>
    <property type="molecule type" value="Genomic_DNA"/>
</dbReference>
<dbReference type="SUPFAM" id="SSF53756">
    <property type="entry name" value="UDP-Glycosyltransferase/glycogen phosphorylase"/>
    <property type="match status" value="1"/>
</dbReference>
<dbReference type="Proteomes" id="UP000275401">
    <property type="component" value="Unassembled WGS sequence"/>
</dbReference>
<dbReference type="InterPro" id="IPR050194">
    <property type="entry name" value="Glycosyltransferase_grp1"/>
</dbReference>
<dbReference type="PANTHER" id="PTHR45947">
    <property type="entry name" value="SULFOQUINOVOSYL TRANSFERASE SQD2"/>
    <property type="match status" value="1"/>
</dbReference>
<reference evidence="4 5" key="1">
    <citation type="submission" date="2018-11" db="EMBL/GenBank/DDBJ databases">
        <title>The Potential of Streptomyces as Biocontrol Agents against the Tomato grey mould, Botrytis cinerea (Gray mold) Frontiers in Microbiology.</title>
        <authorList>
            <person name="Li D."/>
        </authorList>
    </citation>
    <scope>NUCLEOTIDE SEQUENCE [LARGE SCALE GENOMIC DNA]</scope>
    <source>
        <strain evidence="4 5">NEAU-LD23</strain>
    </source>
</reference>
<proteinExistence type="predicted"/>
<organism evidence="4 5">
    <name type="scientific">Streptomyces botrytidirepellens</name>
    <dbReference type="NCBI Taxonomy" id="2486417"/>
    <lineage>
        <taxon>Bacteria</taxon>
        <taxon>Bacillati</taxon>
        <taxon>Actinomycetota</taxon>
        <taxon>Actinomycetes</taxon>
        <taxon>Kitasatosporales</taxon>
        <taxon>Streptomycetaceae</taxon>
        <taxon>Streptomyces</taxon>
    </lineage>
</organism>
<dbReference type="GO" id="GO:1901137">
    <property type="term" value="P:carbohydrate derivative biosynthetic process"/>
    <property type="evidence" value="ECO:0007669"/>
    <property type="project" value="UniProtKB-ARBA"/>
</dbReference>
<feature type="domain" description="Glycosyltransferase subfamily 4-like N-terminal" evidence="3">
    <location>
        <begin position="14"/>
        <end position="172"/>
    </location>
</feature>
<protein>
    <submittedName>
        <fullName evidence="4">Glycosyltransferase family 1 protein</fullName>
    </submittedName>
</protein>
<sequence>MRIGIVCPYSWDVPGGVQFHIRDLAEHLTRRGHEVSVLAPADDETPLPPYVVSAGRAVPVPYNGSVARLNFGFLSAARVRRWLHDGAFDVIHIHEPTSPSLGLLACWAAQGPIVATFHTSNPRSRAMIAAYPILQPALEKISARIAVSEYARRTLVEHLGGDAVVIPNGVDVGFFADAEPKEEWQGDTIGFIGRIDEPRKGLPVLMRALPKILAERPRTRLLVAGRGDEKEAVADLPEQLRDRVEFLGMVSDEDKARFLRSVDVYIAPNTGGESFGIILVEAMSAGAPVLASDLDAFAQVLDGGAAGELFAGGDADALAAAAVRLLGDPDRLAELRERGSRHVRRFDWSTVGADVLAVYETVTDGTSSVDADDRVGLLTRLGLTRD</sequence>
<dbReference type="InterPro" id="IPR028098">
    <property type="entry name" value="Glyco_trans_4-like_N"/>
</dbReference>
<evidence type="ECO:0000259" key="3">
    <source>
        <dbReference type="Pfam" id="PF13439"/>
    </source>
</evidence>
<name>A0A3M8SP34_9ACTN</name>